<dbReference type="EMBL" id="MSPX01000010">
    <property type="protein sequence ID" value="OQP85982.1"/>
    <property type="molecule type" value="Genomic_DNA"/>
</dbReference>
<sequence>MHPSIRSVRAEDRAAIVDIHVRQSQRIYAHFLPPAYLFEVMPDEKRILWAARILAEGAAPDILIRVAESAEGEIAGFACFVLKPDDPWGIYLHNLYVDTPFAGLGLGRKLFQAGLMDISGNFGARGVHLTAFAQNHPACALYARLGGTIRERWMTERADCPPIETVRYCWPDRAQVLAGLGRMLR</sequence>
<dbReference type="PROSITE" id="PS51186">
    <property type="entry name" value="GNAT"/>
    <property type="match status" value="1"/>
</dbReference>
<protein>
    <recommendedName>
        <fullName evidence="1">N-acetyltransferase domain-containing protein</fullName>
    </recommendedName>
</protein>
<dbReference type="Pfam" id="PF00583">
    <property type="entry name" value="Acetyltransf_1"/>
    <property type="match status" value="1"/>
</dbReference>
<comment type="caution">
    <text evidence="2">The sequence shown here is derived from an EMBL/GenBank/DDBJ whole genome shotgun (WGS) entry which is preliminary data.</text>
</comment>
<dbReference type="Gene3D" id="3.40.630.30">
    <property type="match status" value="1"/>
</dbReference>
<evidence type="ECO:0000313" key="2">
    <source>
        <dbReference type="EMBL" id="OQP85982.1"/>
    </source>
</evidence>
<name>A0ABX3PD49_9HYPH</name>
<dbReference type="InterPro" id="IPR000182">
    <property type="entry name" value="GNAT_dom"/>
</dbReference>
<dbReference type="CDD" id="cd04301">
    <property type="entry name" value="NAT_SF"/>
    <property type="match status" value="1"/>
</dbReference>
<dbReference type="SUPFAM" id="SSF55729">
    <property type="entry name" value="Acyl-CoA N-acyltransferases (Nat)"/>
    <property type="match status" value="1"/>
</dbReference>
<gene>
    <name evidence="2" type="ORF">BTR14_12925</name>
</gene>
<accession>A0ABX3PD49</accession>
<dbReference type="RefSeq" id="WP_081176467.1">
    <property type="nucleotide sequence ID" value="NZ_MSPX01000010.1"/>
</dbReference>
<dbReference type="InterPro" id="IPR016181">
    <property type="entry name" value="Acyl_CoA_acyltransferase"/>
</dbReference>
<dbReference type="Proteomes" id="UP000192652">
    <property type="component" value="Unassembled WGS sequence"/>
</dbReference>
<reference evidence="2 3" key="1">
    <citation type="journal article" date="2017" name="Antonie Van Leeuwenhoek">
        <title>Rhizobium rhizosphaerae sp. nov., a novel species isolated from rice rhizosphere.</title>
        <authorList>
            <person name="Zhao J.J."/>
            <person name="Zhang J."/>
            <person name="Zhang R.J."/>
            <person name="Zhang C.W."/>
            <person name="Yin H.Q."/>
            <person name="Zhang X.X."/>
        </authorList>
    </citation>
    <scope>NUCLEOTIDE SEQUENCE [LARGE SCALE GENOMIC DNA]</scope>
    <source>
        <strain evidence="2 3">RD15</strain>
    </source>
</reference>
<evidence type="ECO:0000313" key="3">
    <source>
        <dbReference type="Proteomes" id="UP000192652"/>
    </source>
</evidence>
<proteinExistence type="predicted"/>
<feature type="domain" description="N-acetyltransferase" evidence="1">
    <location>
        <begin position="3"/>
        <end position="173"/>
    </location>
</feature>
<organism evidence="2 3">
    <name type="scientific">Xaviernesmea rhizosphaerae</name>
    <dbReference type="NCBI Taxonomy" id="1672749"/>
    <lineage>
        <taxon>Bacteria</taxon>
        <taxon>Pseudomonadati</taxon>
        <taxon>Pseudomonadota</taxon>
        <taxon>Alphaproteobacteria</taxon>
        <taxon>Hyphomicrobiales</taxon>
        <taxon>Rhizobiaceae</taxon>
        <taxon>Rhizobium/Agrobacterium group</taxon>
        <taxon>Xaviernesmea</taxon>
    </lineage>
</organism>
<keyword evidence="3" id="KW-1185">Reference proteome</keyword>
<evidence type="ECO:0000259" key="1">
    <source>
        <dbReference type="PROSITE" id="PS51186"/>
    </source>
</evidence>